<keyword evidence="2" id="KW-1185">Reference proteome</keyword>
<dbReference type="EMBL" id="JBEPLJ010000007">
    <property type="protein sequence ID" value="MET3586089.1"/>
    <property type="molecule type" value="Genomic_DNA"/>
</dbReference>
<organism evidence="1 2">
    <name type="scientific">Pseudorhizobium tarimense</name>
    <dbReference type="NCBI Taxonomy" id="1079109"/>
    <lineage>
        <taxon>Bacteria</taxon>
        <taxon>Pseudomonadati</taxon>
        <taxon>Pseudomonadota</taxon>
        <taxon>Alphaproteobacteria</taxon>
        <taxon>Hyphomicrobiales</taxon>
        <taxon>Rhizobiaceae</taxon>
        <taxon>Rhizobium/Agrobacterium group</taxon>
        <taxon>Pseudorhizobium</taxon>
    </lineage>
</organism>
<proteinExistence type="predicted"/>
<evidence type="ECO:0000313" key="2">
    <source>
        <dbReference type="Proteomes" id="UP001549031"/>
    </source>
</evidence>
<name>A0ABV2H6P3_9HYPH</name>
<sequence>MTASQQLSHLLVILFRRGIEGYSVNVVLRFVVLGPPLDVLSDPDT</sequence>
<dbReference type="Proteomes" id="UP001549031">
    <property type="component" value="Unassembled WGS sequence"/>
</dbReference>
<gene>
    <name evidence="1" type="ORF">ABID21_002204</name>
</gene>
<accession>A0ABV2H6P3</accession>
<reference evidence="1 2" key="1">
    <citation type="submission" date="2024-06" db="EMBL/GenBank/DDBJ databases">
        <title>Genomic Encyclopedia of Type Strains, Phase IV (KMG-IV): sequencing the most valuable type-strain genomes for metagenomic binning, comparative biology and taxonomic classification.</title>
        <authorList>
            <person name="Goeker M."/>
        </authorList>
    </citation>
    <scope>NUCLEOTIDE SEQUENCE [LARGE SCALE GENOMIC DNA]</scope>
    <source>
        <strain evidence="1 2">DSM 105042</strain>
    </source>
</reference>
<comment type="caution">
    <text evidence="1">The sequence shown here is derived from an EMBL/GenBank/DDBJ whole genome shotgun (WGS) entry which is preliminary data.</text>
</comment>
<evidence type="ECO:0000313" key="1">
    <source>
        <dbReference type="EMBL" id="MET3586089.1"/>
    </source>
</evidence>
<protein>
    <submittedName>
        <fullName evidence="1">Uncharacterized protein</fullName>
    </submittedName>
</protein>